<organism evidence="1 2">
    <name type="scientific">Solanum commersonii</name>
    <name type="common">Commerson's wild potato</name>
    <name type="synonym">Commerson's nightshade</name>
    <dbReference type="NCBI Taxonomy" id="4109"/>
    <lineage>
        <taxon>Eukaryota</taxon>
        <taxon>Viridiplantae</taxon>
        <taxon>Streptophyta</taxon>
        <taxon>Embryophyta</taxon>
        <taxon>Tracheophyta</taxon>
        <taxon>Spermatophyta</taxon>
        <taxon>Magnoliopsida</taxon>
        <taxon>eudicotyledons</taxon>
        <taxon>Gunneridae</taxon>
        <taxon>Pentapetalae</taxon>
        <taxon>asterids</taxon>
        <taxon>lamiids</taxon>
        <taxon>Solanales</taxon>
        <taxon>Solanaceae</taxon>
        <taxon>Solanoideae</taxon>
        <taxon>Solaneae</taxon>
        <taxon>Solanum</taxon>
    </lineage>
</organism>
<name>A0A9J5Z7H3_SOLCO</name>
<gene>
    <name evidence="1" type="ORF">H5410_020252</name>
</gene>
<sequence length="70" mass="8109">MVTGEVREEMGKSFRSFSMLLVWSFVEIRIFDPSAFKLPLQEDCWVSIVFNAALNFLQFRVISQGIMIVC</sequence>
<comment type="caution">
    <text evidence="1">The sequence shown here is derived from an EMBL/GenBank/DDBJ whole genome shotgun (WGS) entry which is preliminary data.</text>
</comment>
<dbReference type="Proteomes" id="UP000824120">
    <property type="component" value="Chromosome 4"/>
</dbReference>
<proteinExistence type="predicted"/>
<protein>
    <submittedName>
        <fullName evidence="1">Uncharacterized protein</fullName>
    </submittedName>
</protein>
<dbReference type="AlphaFoldDB" id="A0A9J5Z7H3"/>
<keyword evidence="2" id="KW-1185">Reference proteome</keyword>
<reference evidence="1 2" key="1">
    <citation type="submission" date="2020-09" db="EMBL/GenBank/DDBJ databases">
        <title>De no assembly of potato wild relative species, Solanum commersonii.</title>
        <authorList>
            <person name="Cho K."/>
        </authorList>
    </citation>
    <scope>NUCLEOTIDE SEQUENCE [LARGE SCALE GENOMIC DNA]</scope>
    <source>
        <strain evidence="1">LZ3.2</strain>
        <tissue evidence="1">Leaf</tissue>
    </source>
</reference>
<evidence type="ECO:0000313" key="2">
    <source>
        <dbReference type="Proteomes" id="UP000824120"/>
    </source>
</evidence>
<evidence type="ECO:0000313" key="1">
    <source>
        <dbReference type="EMBL" id="KAG5608971.1"/>
    </source>
</evidence>
<accession>A0A9J5Z7H3</accession>
<dbReference type="EMBL" id="JACXVP010000004">
    <property type="protein sequence ID" value="KAG5608971.1"/>
    <property type="molecule type" value="Genomic_DNA"/>
</dbReference>